<evidence type="ECO:0000256" key="1">
    <source>
        <dbReference type="ARBA" id="ARBA00000085"/>
    </source>
</evidence>
<dbReference type="AlphaFoldDB" id="A0A1M6N1R3"/>
<keyword evidence="8" id="KW-1185">Reference proteome</keyword>
<dbReference type="SMART" id="SM00388">
    <property type="entry name" value="HisKA"/>
    <property type="match status" value="1"/>
</dbReference>
<reference evidence="7 8" key="1">
    <citation type="submission" date="2016-11" db="EMBL/GenBank/DDBJ databases">
        <authorList>
            <person name="Jaros S."/>
            <person name="Januszkiewicz K."/>
            <person name="Wedrychowicz H."/>
        </authorList>
    </citation>
    <scope>NUCLEOTIDE SEQUENCE [LARGE SCALE GENOMIC DNA]</scope>
    <source>
        <strain evidence="7 8">CGMCC 1.8863</strain>
    </source>
</reference>
<organism evidence="7 8">
    <name type="scientific">Arenibacter nanhaiticus</name>
    <dbReference type="NCBI Taxonomy" id="558155"/>
    <lineage>
        <taxon>Bacteria</taxon>
        <taxon>Pseudomonadati</taxon>
        <taxon>Bacteroidota</taxon>
        <taxon>Flavobacteriia</taxon>
        <taxon>Flavobacteriales</taxon>
        <taxon>Flavobacteriaceae</taxon>
        <taxon>Arenibacter</taxon>
    </lineage>
</organism>
<dbReference type="GO" id="GO:0000155">
    <property type="term" value="F:phosphorelay sensor kinase activity"/>
    <property type="evidence" value="ECO:0007669"/>
    <property type="project" value="InterPro"/>
</dbReference>
<evidence type="ECO:0000256" key="3">
    <source>
        <dbReference type="ARBA" id="ARBA00022553"/>
    </source>
</evidence>
<dbReference type="InterPro" id="IPR036097">
    <property type="entry name" value="HisK_dim/P_sf"/>
</dbReference>
<dbReference type="SUPFAM" id="SSF55781">
    <property type="entry name" value="GAF domain-like"/>
    <property type="match status" value="1"/>
</dbReference>
<evidence type="ECO:0000256" key="4">
    <source>
        <dbReference type="ARBA" id="ARBA00022679"/>
    </source>
</evidence>
<evidence type="ECO:0000313" key="7">
    <source>
        <dbReference type="EMBL" id="SHJ89576.1"/>
    </source>
</evidence>
<dbReference type="PROSITE" id="PS50109">
    <property type="entry name" value="HIS_KIN"/>
    <property type="match status" value="1"/>
</dbReference>
<dbReference type="PANTHER" id="PTHR43304">
    <property type="entry name" value="PHYTOCHROME-LIKE PROTEIN CPH1"/>
    <property type="match status" value="1"/>
</dbReference>
<proteinExistence type="predicted"/>
<evidence type="ECO:0000256" key="5">
    <source>
        <dbReference type="ARBA" id="ARBA00022777"/>
    </source>
</evidence>
<dbReference type="Gene3D" id="1.10.287.130">
    <property type="match status" value="1"/>
</dbReference>
<dbReference type="Pfam" id="PF00512">
    <property type="entry name" value="HisKA"/>
    <property type="match status" value="1"/>
</dbReference>
<dbReference type="InterPro" id="IPR052162">
    <property type="entry name" value="Sensor_kinase/Photoreceptor"/>
</dbReference>
<dbReference type="SUPFAM" id="SSF47384">
    <property type="entry name" value="Homodimeric domain of signal transducing histidine kinase"/>
    <property type="match status" value="1"/>
</dbReference>
<evidence type="ECO:0000259" key="6">
    <source>
        <dbReference type="PROSITE" id="PS50109"/>
    </source>
</evidence>
<evidence type="ECO:0000313" key="8">
    <source>
        <dbReference type="Proteomes" id="UP000184231"/>
    </source>
</evidence>
<dbReference type="CDD" id="cd00082">
    <property type="entry name" value="HisKA"/>
    <property type="match status" value="1"/>
</dbReference>
<evidence type="ECO:0000256" key="2">
    <source>
        <dbReference type="ARBA" id="ARBA00012438"/>
    </source>
</evidence>
<accession>A0A1M6N1R3</accession>
<dbReference type="InterPro" id="IPR004358">
    <property type="entry name" value="Sig_transdc_His_kin-like_C"/>
</dbReference>
<keyword evidence="3" id="KW-0597">Phosphoprotein</keyword>
<keyword evidence="4" id="KW-0808">Transferase</keyword>
<dbReference type="RefSeq" id="WP_072766018.1">
    <property type="nucleotide sequence ID" value="NZ_FQYX01000053.1"/>
</dbReference>
<feature type="domain" description="Histidine kinase" evidence="6">
    <location>
        <begin position="197"/>
        <end position="406"/>
    </location>
</feature>
<dbReference type="InterPro" id="IPR029016">
    <property type="entry name" value="GAF-like_dom_sf"/>
</dbReference>
<name>A0A1M6N1R3_9FLAO</name>
<sequence length="409" mass="46174">MENREKLNIQIQQKLVEELTNTNRQLFLINSFASAIQDSKKINNVLAAIYHLFDTNYSHCLCDIFLKIDSDNSLAQAPPKFYHSNSPAQGAESTIIPFGQGIIGRVAQKGVAEITYGSVKSGNMIYPYSEIAIPMLYNNTETIGVIYSKDPKNVFFNENNIKTLGIIASIAATKIIQINHLEKIANYQIQLEEYVKIVSHDLRSPLRAIDTLLHWIKEDNKGQLNDETLNNIDLINTSLSKMDKMTTKITNYSIMDREPVNKENVDLNLVIQEIKQNLNLPSNITLTIKNSLPTIAGNEMKFFQIFQNIIQNAITAIDKPFGLIEISSEDCPNHHKFIIRDNGIGINQKYFHKIFQVFQSLTNTNESSGIGLSIAKKLVNSYEGKIWLESTEGVGSTFFFTIRKGMMAN</sequence>
<dbReference type="InterPro" id="IPR003594">
    <property type="entry name" value="HATPase_dom"/>
</dbReference>
<dbReference type="Pfam" id="PF02518">
    <property type="entry name" value="HATPase_c"/>
    <property type="match status" value="1"/>
</dbReference>
<dbReference type="EMBL" id="FQYX01000053">
    <property type="protein sequence ID" value="SHJ89576.1"/>
    <property type="molecule type" value="Genomic_DNA"/>
</dbReference>
<comment type="catalytic activity">
    <reaction evidence="1">
        <text>ATP + protein L-histidine = ADP + protein N-phospho-L-histidine.</text>
        <dbReference type="EC" id="2.7.13.3"/>
    </reaction>
</comment>
<dbReference type="PRINTS" id="PR00344">
    <property type="entry name" value="BCTRLSENSOR"/>
</dbReference>
<dbReference type="InterPro" id="IPR005467">
    <property type="entry name" value="His_kinase_dom"/>
</dbReference>
<dbReference type="InterPro" id="IPR036890">
    <property type="entry name" value="HATPase_C_sf"/>
</dbReference>
<dbReference type="EC" id="2.7.13.3" evidence="2"/>
<dbReference type="SMART" id="SM00387">
    <property type="entry name" value="HATPase_c"/>
    <property type="match status" value="1"/>
</dbReference>
<dbReference type="PANTHER" id="PTHR43304:SF1">
    <property type="entry name" value="PAC DOMAIN-CONTAINING PROTEIN"/>
    <property type="match status" value="1"/>
</dbReference>
<dbReference type="InterPro" id="IPR003661">
    <property type="entry name" value="HisK_dim/P_dom"/>
</dbReference>
<dbReference type="Proteomes" id="UP000184231">
    <property type="component" value="Unassembled WGS sequence"/>
</dbReference>
<dbReference type="SUPFAM" id="SSF55874">
    <property type="entry name" value="ATPase domain of HSP90 chaperone/DNA topoisomerase II/histidine kinase"/>
    <property type="match status" value="1"/>
</dbReference>
<dbReference type="STRING" id="558155.SAMN04487911_1534"/>
<dbReference type="Gene3D" id="3.30.450.40">
    <property type="match status" value="1"/>
</dbReference>
<protein>
    <recommendedName>
        <fullName evidence="2">histidine kinase</fullName>
        <ecNumber evidence="2">2.7.13.3</ecNumber>
    </recommendedName>
</protein>
<keyword evidence="5 7" id="KW-0418">Kinase</keyword>
<dbReference type="OrthoDB" id="9781208at2"/>
<gene>
    <name evidence="7" type="ORF">SAMN04487911_1534</name>
</gene>
<dbReference type="Gene3D" id="3.30.565.10">
    <property type="entry name" value="Histidine kinase-like ATPase, C-terminal domain"/>
    <property type="match status" value="1"/>
</dbReference>